<protein>
    <submittedName>
        <fullName evidence="4">General stress protein 39</fullName>
        <ecNumber evidence="4">1.-.-.-</ecNumber>
    </submittedName>
</protein>
<dbReference type="GO" id="GO:0016614">
    <property type="term" value="F:oxidoreductase activity, acting on CH-OH group of donors"/>
    <property type="evidence" value="ECO:0007669"/>
    <property type="project" value="UniProtKB-ARBA"/>
</dbReference>
<gene>
    <name evidence="4" type="primary">ydaD_2</name>
    <name evidence="4" type="ORF">K227x_14670</name>
</gene>
<sequence length="320" mass="34394">MARNMQSSEVKLTKLIPHQSSVNMANKSKQRGKSDDNQQRPKQEQAKQPGEQSEMTPAPITVREDYVGSSRLKGKAALITGGDSGIGRSIAVMFAREGADVALVYFDEDSDAEETKQLVEDEGRRCSILSGDIGDQAFCEIAVQKCVDEFGRLDVLVNNAAEQHPQEDIQKITEGQLVKTFRTNIFSMFYLCQAAVPHLKKQAGSSIINTTSVTAYRGSPGLLDYSATKGAIVSFTRSLSQNLVDDGIRVNAVAPGPIWTPLIPATFPADKVAKFGSDAPMGRAGQPAECGGCYVFLASDDASYMTGQVLHPNGGEVING</sequence>
<evidence type="ECO:0000256" key="3">
    <source>
        <dbReference type="SAM" id="MobiDB-lite"/>
    </source>
</evidence>
<evidence type="ECO:0000313" key="4">
    <source>
        <dbReference type="EMBL" id="QDT03087.1"/>
    </source>
</evidence>
<dbReference type="PANTHER" id="PTHR48107">
    <property type="entry name" value="NADPH-DEPENDENT ALDEHYDE REDUCTASE-LIKE PROTEIN, CHLOROPLASTIC-RELATED"/>
    <property type="match status" value="1"/>
</dbReference>
<keyword evidence="5" id="KW-1185">Reference proteome</keyword>
<dbReference type="PANTHER" id="PTHR48107:SF16">
    <property type="entry name" value="NADPH-DEPENDENT ALDEHYDE REDUCTASE 1, CHLOROPLASTIC"/>
    <property type="match status" value="1"/>
</dbReference>
<evidence type="ECO:0000256" key="1">
    <source>
        <dbReference type="ARBA" id="ARBA00006484"/>
    </source>
</evidence>
<dbReference type="PRINTS" id="PR00081">
    <property type="entry name" value="GDHRDH"/>
</dbReference>
<dbReference type="EC" id="1.-.-.-" evidence="4"/>
<dbReference type="EMBL" id="CP036525">
    <property type="protein sequence ID" value="QDT03087.1"/>
    <property type="molecule type" value="Genomic_DNA"/>
</dbReference>
<dbReference type="PRINTS" id="PR00080">
    <property type="entry name" value="SDRFAMILY"/>
</dbReference>
<dbReference type="InterPro" id="IPR002347">
    <property type="entry name" value="SDR_fam"/>
</dbReference>
<dbReference type="Proteomes" id="UP000318538">
    <property type="component" value="Chromosome"/>
</dbReference>
<organism evidence="4 5">
    <name type="scientific">Rubripirellula lacrimiformis</name>
    <dbReference type="NCBI Taxonomy" id="1930273"/>
    <lineage>
        <taxon>Bacteria</taxon>
        <taxon>Pseudomonadati</taxon>
        <taxon>Planctomycetota</taxon>
        <taxon>Planctomycetia</taxon>
        <taxon>Pirellulales</taxon>
        <taxon>Pirellulaceae</taxon>
        <taxon>Rubripirellula</taxon>
    </lineage>
</organism>
<comment type="similarity">
    <text evidence="1">Belongs to the short-chain dehydrogenases/reductases (SDR) family.</text>
</comment>
<feature type="compositionally biased region" description="Basic and acidic residues" evidence="3">
    <location>
        <begin position="32"/>
        <end position="45"/>
    </location>
</feature>
<dbReference type="InterPro" id="IPR036291">
    <property type="entry name" value="NAD(P)-bd_dom_sf"/>
</dbReference>
<proteinExistence type="inferred from homology"/>
<dbReference type="CDD" id="cd05355">
    <property type="entry name" value="SDR_c1"/>
    <property type="match status" value="1"/>
</dbReference>
<dbReference type="KEGG" id="rlc:K227x_14670"/>
<dbReference type="FunFam" id="3.40.50.720:FF:000084">
    <property type="entry name" value="Short-chain dehydrogenase reductase"/>
    <property type="match status" value="1"/>
</dbReference>
<dbReference type="NCBIfam" id="NF005214">
    <property type="entry name" value="PRK06701.1"/>
    <property type="match status" value="1"/>
</dbReference>
<dbReference type="AlphaFoldDB" id="A0A517N7G7"/>
<feature type="region of interest" description="Disordered" evidence="3">
    <location>
        <begin position="1"/>
        <end position="60"/>
    </location>
</feature>
<dbReference type="SUPFAM" id="SSF51735">
    <property type="entry name" value="NAD(P)-binding Rossmann-fold domains"/>
    <property type="match status" value="1"/>
</dbReference>
<reference evidence="4 5" key="1">
    <citation type="submission" date="2019-02" db="EMBL/GenBank/DDBJ databases">
        <title>Deep-cultivation of Planctomycetes and their phenomic and genomic characterization uncovers novel biology.</title>
        <authorList>
            <person name="Wiegand S."/>
            <person name="Jogler M."/>
            <person name="Boedeker C."/>
            <person name="Pinto D."/>
            <person name="Vollmers J."/>
            <person name="Rivas-Marin E."/>
            <person name="Kohn T."/>
            <person name="Peeters S.H."/>
            <person name="Heuer A."/>
            <person name="Rast P."/>
            <person name="Oberbeckmann S."/>
            <person name="Bunk B."/>
            <person name="Jeske O."/>
            <person name="Meyerdierks A."/>
            <person name="Storesund J.E."/>
            <person name="Kallscheuer N."/>
            <person name="Luecker S."/>
            <person name="Lage O.M."/>
            <person name="Pohl T."/>
            <person name="Merkel B.J."/>
            <person name="Hornburger P."/>
            <person name="Mueller R.-W."/>
            <person name="Bruemmer F."/>
            <person name="Labrenz M."/>
            <person name="Spormann A.M."/>
            <person name="Op den Camp H."/>
            <person name="Overmann J."/>
            <person name="Amann R."/>
            <person name="Jetten M.S.M."/>
            <person name="Mascher T."/>
            <person name="Medema M.H."/>
            <person name="Devos D.P."/>
            <person name="Kaster A.-K."/>
            <person name="Ovreas L."/>
            <person name="Rohde M."/>
            <person name="Galperin M.Y."/>
            <person name="Jogler C."/>
        </authorList>
    </citation>
    <scope>NUCLEOTIDE SEQUENCE [LARGE SCALE GENOMIC DNA]</scope>
    <source>
        <strain evidence="4 5">K22_7</strain>
    </source>
</reference>
<evidence type="ECO:0000313" key="5">
    <source>
        <dbReference type="Proteomes" id="UP000318538"/>
    </source>
</evidence>
<evidence type="ECO:0000256" key="2">
    <source>
        <dbReference type="ARBA" id="ARBA00023002"/>
    </source>
</evidence>
<dbReference type="Pfam" id="PF13561">
    <property type="entry name" value="adh_short_C2"/>
    <property type="match status" value="1"/>
</dbReference>
<name>A0A517N7G7_9BACT</name>
<feature type="compositionally biased region" description="Polar residues" evidence="3">
    <location>
        <begin position="18"/>
        <end position="27"/>
    </location>
</feature>
<dbReference type="PROSITE" id="PS00061">
    <property type="entry name" value="ADH_SHORT"/>
    <property type="match status" value="1"/>
</dbReference>
<dbReference type="Gene3D" id="3.40.50.720">
    <property type="entry name" value="NAD(P)-binding Rossmann-like Domain"/>
    <property type="match status" value="1"/>
</dbReference>
<keyword evidence="2 4" id="KW-0560">Oxidoreductase</keyword>
<feature type="compositionally biased region" description="Polar residues" evidence="3">
    <location>
        <begin position="1"/>
        <end position="10"/>
    </location>
</feature>
<accession>A0A517N7G7</accession>
<dbReference type="InterPro" id="IPR020904">
    <property type="entry name" value="Sc_DH/Rdtase_CS"/>
</dbReference>